<sequence>MPVYQSLKVDLVLSPPDTNGEKRALHRDCKDPIDPGRGRACFQRYAYDQSTEKCRQFIWGGCDANRNNFETLEECQEKCEHERSHCATITRNNRCRLPIVPGPCCAYIIRWGMNSKTGKCEKFIYGGCEGNENNFKSKKECERACLRRRGGRRTRN</sequence>
<gene>
    <name evidence="3" type="ORF">HDID_LOCUS10560</name>
</gene>
<protein>
    <submittedName>
        <fullName evidence="5">Kunitz/Bovine pancreatic trypsin inhibitor domain protein</fullName>
    </submittedName>
</protein>
<dbReference type="InterPro" id="IPR036880">
    <property type="entry name" value="Kunitz_BPTI_sf"/>
</dbReference>
<dbReference type="InterPro" id="IPR020901">
    <property type="entry name" value="Prtase_inh_Kunz-CS"/>
</dbReference>
<dbReference type="SUPFAM" id="SSF57362">
    <property type="entry name" value="BPTI-like"/>
    <property type="match status" value="2"/>
</dbReference>
<evidence type="ECO:0000313" key="3">
    <source>
        <dbReference type="EMBL" id="VDL63562.1"/>
    </source>
</evidence>
<proteinExistence type="predicted"/>
<reference evidence="3 4" key="2">
    <citation type="submission" date="2018-11" db="EMBL/GenBank/DDBJ databases">
        <authorList>
            <consortium name="Pathogen Informatics"/>
        </authorList>
    </citation>
    <scope>NUCLEOTIDE SEQUENCE [LARGE SCALE GENOMIC DNA]</scope>
</reference>
<dbReference type="STRING" id="6216.A0A0R3SXS3"/>
<evidence type="ECO:0000313" key="4">
    <source>
        <dbReference type="Proteomes" id="UP000274504"/>
    </source>
</evidence>
<organism evidence="5">
    <name type="scientific">Hymenolepis diminuta</name>
    <name type="common">Rat tapeworm</name>
    <dbReference type="NCBI Taxonomy" id="6216"/>
    <lineage>
        <taxon>Eukaryota</taxon>
        <taxon>Metazoa</taxon>
        <taxon>Spiralia</taxon>
        <taxon>Lophotrochozoa</taxon>
        <taxon>Platyhelminthes</taxon>
        <taxon>Cestoda</taxon>
        <taxon>Eucestoda</taxon>
        <taxon>Cyclophyllidea</taxon>
        <taxon>Hymenolepididae</taxon>
        <taxon>Hymenolepis</taxon>
    </lineage>
</organism>
<evidence type="ECO:0000313" key="5">
    <source>
        <dbReference type="WBParaSite" id="HDID_0001056201-mRNA-1"/>
    </source>
</evidence>
<feature type="domain" description="BPTI/Kunitz inhibitor" evidence="2">
    <location>
        <begin position="95"/>
        <end position="145"/>
    </location>
</feature>
<keyword evidence="1" id="KW-1015">Disulfide bond</keyword>
<feature type="domain" description="BPTI/Kunitz inhibitor" evidence="2">
    <location>
        <begin position="29"/>
        <end position="79"/>
    </location>
</feature>
<dbReference type="OrthoDB" id="4473401at2759"/>
<dbReference type="InterPro" id="IPR050098">
    <property type="entry name" value="TFPI/VKTCI-like"/>
</dbReference>
<dbReference type="AlphaFoldDB" id="A0A0R3SXS3"/>
<dbReference type="WBParaSite" id="HDID_0001056201-mRNA-1">
    <property type="protein sequence ID" value="HDID_0001056201-mRNA-1"/>
    <property type="gene ID" value="HDID_0001056201"/>
</dbReference>
<name>A0A0R3SXS3_HYMDI</name>
<dbReference type="PROSITE" id="PS00280">
    <property type="entry name" value="BPTI_KUNITZ_1"/>
    <property type="match status" value="2"/>
</dbReference>
<evidence type="ECO:0000259" key="2">
    <source>
        <dbReference type="PROSITE" id="PS50279"/>
    </source>
</evidence>
<dbReference type="PANTHER" id="PTHR10083:SF374">
    <property type="entry name" value="BPTI_KUNITZ INHIBITOR DOMAIN-CONTAINING PROTEIN"/>
    <property type="match status" value="1"/>
</dbReference>
<evidence type="ECO:0000256" key="1">
    <source>
        <dbReference type="ARBA" id="ARBA00023157"/>
    </source>
</evidence>
<dbReference type="PRINTS" id="PR00759">
    <property type="entry name" value="BASICPTASE"/>
</dbReference>
<accession>A0A0R3SXS3</accession>
<dbReference type="FunFam" id="4.10.410.10:FF:000020">
    <property type="entry name" value="Collagen, type VI, alpha 3"/>
    <property type="match status" value="1"/>
</dbReference>
<dbReference type="Proteomes" id="UP000274504">
    <property type="component" value="Unassembled WGS sequence"/>
</dbReference>
<dbReference type="EMBL" id="UYSG01011764">
    <property type="protein sequence ID" value="VDL63562.1"/>
    <property type="molecule type" value="Genomic_DNA"/>
</dbReference>
<dbReference type="PROSITE" id="PS50279">
    <property type="entry name" value="BPTI_KUNITZ_2"/>
    <property type="match status" value="2"/>
</dbReference>
<dbReference type="Pfam" id="PF00014">
    <property type="entry name" value="Kunitz_BPTI"/>
    <property type="match status" value="2"/>
</dbReference>
<dbReference type="SMART" id="SM00131">
    <property type="entry name" value="KU"/>
    <property type="match status" value="2"/>
</dbReference>
<dbReference type="Gene3D" id="4.10.410.10">
    <property type="entry name" value="Pancreatic trypsin inhibitor Kunitz domain"/>
    <property type="match status" value="2"/>
</dbReference>
<dbReference type="GO" id="GO:0005615">
    <property type="term" value="C:extracellular space"/>
    <property type="evidence" value="ECO:0007669"/>
    <property type="project" value="TreeGrafter"/>
</dbReference>
<dbReference type="CDD" id="cd00109">
    <property type="entry name" value="Kunitz-type"/>
    <property type="match status" value="2"/>
</dbReference>
<dbReference type="GO" id="GO:0004867">
    <property type="term" value="F:serine-type endopeptidase inhibitor activity"/>
    <property type="evidence" value="ECO:0007669"/>
    <property type="project" value="InterPro"/>
</dbReference>
<dbReference type="InterPro" id="IPR002223">
    <property type="entry name" value="Kunitz_BPTI"/>
</dbReference>
<dbReference type="PANTHER" id="PTHR10083">
    <property type="entry name" value="KUNITZ-TYPE PROTEASE INHIBITOR-RELATED"/>
    <property type="match status" value="1"/>
</dbReference>
<reference evidence="5" key="1">
    <citation type="submission" date="2017-02" db="UniProtKB">
        <authorList>
            <consortium name="WormBaseParasite"/>
        </authorList>
    </citation>
    <scope>IDENTIFICATION</scope>
</reference>